<evidence type="ECO:0000313" key="3">
    <source>
        <dbReference type="Proteomes" id="UP000246464"/>
    </source>
</evidence>
<dbReference type="Proteomes" id="UP000246464">
    <property type="component" value="Chromosome 12"/>
</dbReference>
<dbReference type="EMBL" id="CP026254">
    <property type="protein sequence ID" value="AWP11370.1"/>
    <property type="molecule type" value="Genomic_DNA"/>
</dbReference>
<evidence type="ECO:0000256" key="1">
    <source>
        <dbReference type="SAM" id="MobiDB-lite"/>
    </source>
</evidence>
<feature type="region of interest" description="Disordered" evidence="1">
    <location>
        <begin position="1"/>
        <end position="24"/>
    </location>
</feature>
<name>A0A2U9C5P8_SCOMX</name>
<dbReference type="AlphaFoldDB" id="A0A2U9C5P8"/>
<evidence type="ECO:0000313" key="2">
    <source>
        <dbReference type="EMBL" id="AWP11370.1"/>
    </source>
</evidence>
<reference evidence="2 3" key="1">
    <citation type="submission" date="2017-12" db="EMBL/GenBank/DDBJ databases">
        <title>Integrating genomic resources of turbot (Scophthalmus maximus) in depth evaluation of genetic and physical mapping variation across individuals.</title>
        <authorList>
            <person name="Martinez P."/>
        </authorList>
    </citation>
    <scope>NUCLEOTIDE SEQUENCE [LARGE SCALE GENOMIC DNA]</scope>
</reference>
<protein>
    <submittedName>
        <fullName evidence="2">Putative chymotrypsin-like elastase family member 3B</fullName>
    </submittedName>
</protein>
<organism evidence="2 3">
    <name type="scientific">Scophthalmus maximus</name>
    <name type="common">Turbot</name>
    <name type="synonym">Psetta maxima</name>
    <dbReference type="NCBI Taxonomy" id="52904"/>
    <lineage>
        <taxon>Eukaryota</taxon>
        <taxon>Metazoa</taxon>
        <taxon>Chordata</taxon>
        <taxon>Craniata</taxon>
        <taxon>Vertebrata</taxon>
        <taxon>Euteleostomi</taxon>
        <taxon>Actinopterygii</taxon>
        <taxon>Neopterygii</taxon>
        <taxon>Teleostei</taxon>
        <taxon>Neoteleostei</taxon>
        <taxon>Acanthomorphata</taxon>
        <taxon>Carangaria</taxon>
        <taxon>Pleuronectiformes</taxon>
        <taxon>Pleuronectoidei</taxon>
        <taxon>Scophthalmidae</taxon>
        <taxon>Scophthalmus</taxon>
    </lineage>
</organism>
<sequence length="148" mass="16741">MMMIADKDREEREQSREPQRLERTGLRVNKYNNPEGQTALCFPGTSNHPLQMHESEDRMTDLTLQTLVLQTAYAMTRPWMRLDQSPVMTDGVGVARPPGDGEILTHGTPCYVNNNVTASSPVILSLPRRSRQNARSVGALRRFICTEK</sequence>
<accession>A0A2U9C5P8</accession>
<proteinExistence type="predicted"/>
<keyword evidence="3" id="KW-1185">Reference proteome</keyword>
<gene>
    <name evidence="2" type="ORF">SMAX5B_007872</name>
</gene>